<dbReference type="InterPro" id="IPR051534">
    <property type="entry name" value="CBASS_pafABC_assoc_protein"/>
</dbReference>
<dbReference type="InterPro" id="IPR036388">
    <property type="entry name" value="WH-like_DNA-bd_sf"/>
</dbReference>
<dbReference type="PIRSF" id="PIRSF016838">
    <property type="entry name" value="PafC"/>
    <property type="match status" value="1"/>
</dbReference>
<dbReference type="InterPro" id="IPR001034">
    <property type="entry name" value="DeoR_HTH"/>
</dbReference>
<reference evidence="6 7" key="1">
    <citation type="submission" date="2021-10" db="EMBL/GenBank/DDBJ databases">
        <title>Streptomyces sp. strain SMC 277, a novel streptomycete isolated from soil.</title>
        <authorList>
            <person name="Chanama M."/>
        </authorList>
    </citation>
    <scope>NUCLEOTIDE SEQUENCE [LARGE SCALE GENOMIC DNA]</scope>
    <source>
        <strain evidence="6 7">SMC 277</strain>
    </source>
</reference>
<dbReference type="SUPFAM" id="SSF46785">
    <property type="entry name" value="Winged helix' DNA-binding domain"/>
    <property type="match status" value="1"/>
</dbReference>
<dbReference type="Pfam" id="PF08279">
    <property type="entry name" value="HTH_11"/>
    <property type="match status" value="1"/>
</dbReference>
<evidence type="ECO:0000313" key="6">
    <source>
        <dbReference type="EMBL" id="MCB5180516.1"/>
    </source>
</evidence>
<evidence type="ECO:0000256" key="3">
    <source>
        <dbReference type="ARBA" id="ARBA00023163"/>
    </source>
</evidence>
<dbReference type="RefSeq" id="WP_226727391.1">
    <property type="nucleotide sequence ID" value="NZ_JAJAUY010000046.1"/>
</dbReference>
<dbReference type="PROSITE" id="PS51000">
    <property type="entry name" value="HTH_DEOR_2"/>
    <property type="match status" value="1"/>
</dbReference>
<gene>
    <name evidence="6" type="ORF">LG632_14130</name>
</gene>
<sequence>MLETSARLLRLLSLLQAHREWTGADLAQRLGVTPRTVRRDVERLRELGYPVNASPGTGGGYQLGAGAELPPLLLDDDEAVAVAVGLRTAAGNGVEGIGEASVRALAKLEQVLPGRLRRRVSALNEFTVSMLRCPQRSTVDASVLTELATVCRDSERLRFAYRDHDGATTRRLVEPHRLVCSERRWYLVAWDVDRADWRTFRADRVEPRPPHGPRFTPRTPPAEDLAAYVSRGVAQRAYVAQAVLRLHAPAAEAAQQISPSAGVLEPLDDRSCLLRTGAASLDHLLVHVLLMGYEFDVVEPPELRERIAAARDRLGRAVQRSAVAPVAEPVTAPAAQPVTAPAAQPVTAPATASG</sequence>
<dbReference type="Pfam" id="PF13280">
    <property type="entry name" value="WYL"/>
    <property type="match status" value="1"/>
</dbReference>
<dbReference type="InterPro" id="IPR057727">
    <property type="entry name" value="WCX_dom"/>
</dbReference>
<keyword evidence="7" id="KW-1185">Reference proteome</keyword>
<keyword evidence="2" id="KW-0238">DNA-binding</keyword>
<evidence type="ECO:0000256" key="2">
    <source>
        <dbReference type="ARBA" id="ARBA00023125"/>
    </source>
</evidence>
<accession>A0ABS8B7B4</accession>
<dbReference type="PANTHER" id="PTHR34580:SF3">
    <property type="entry name" value="PROTEIN PAFB"/>
    <property type="match status" value="1"/>
</dbReference>
<dbReference type="InterPro" id="IPR026881">
    <property type="entry name" value="WYL_dom"/>
</dbReference>
<protein>
    <submittedName>
        <fullName evidence="6">YafY family transcriptional regulator</fullName>
    </submittedName>
</protein>
<proteinExistence type="predicted"/>
<dbReference type="PROSITE" id="PS00894">
    <property type="entry name" value="HTH_DEOR_1"/>
    <property type="match status" value="1"/>
</dbReference>
<dbReference type="InterPro" id="IPR028349">
    <property type="entry name" value="PafC-like"/>
</dbReference>
<evidence type="ECO:0000256" key="4">
    <source>
        <dbReference type="SAM" id="MobiDB-lite"/>
    </source>
</evidence>
<dbReference type="Gene3D" id="1.10.10.10">
    <property type="entry name" value="Winged helix-like DNA-binding domain superfamily/Winged helix DNA-binding domain"/>
    <property type="match status" value="1"/>
</dbReference>
<evidence type="ECO:0000256" key="1">
    <source>
        <dbReference type="ARBA" id="ARBA00023015"/>
    </source>
</evidence>
<dbReference type="Proteomes" id="UP001199054">
    <property type="component" value="Unassembled WGS sequence"/>
</dbReference>
<dbReference type="EMBL" id="JAJAUY010000046">
    <property type="protein sequence ID" value="MCB5180516.1"/>
    <property type="molecule type" value="Genomic_DNA"/>
</dbReference>
<keyword evidence="1" id="KW-0805">Transcription regulation</keyword>
<feature type="region of interest" description="Disordered" evidence="4">
    <location>
        <begin position="330"/>
        <end position="354"/>
    </location>
</feature>
<evidence type="ECO:0000259" key="5">
    <source>
        <dbReference type="PROSITE" id="PS51000"/>
    </source>
</evidence>
<keyword evidence="3" id="KW-0804">Transcription</keyword>
<dbReference type="PANTHER" id="PTHR34580">
    <property type="match status" value="1"/>
</dbReference>
<dbReference type="PROSITE" id="PS52050">
    <property type="entry name" value="WYL"/>
    <property type="match status" value="1"/>
</dbReference>
<dbReference type="InterPro" id="IPR036390">
    <property type="entry name" value="WH_DNA-bd_sf"/>
</dbReference>
<organism evidence="6 7">
    <name type="scientific">Streptomyces antimicrobicus</name>
    <dbReference type="NCBI Taxonomy" id="2883108"/>
    <lineage>
        <taxon>Bacteria</taxon>
        <taxon>Bacillati</taxon>
        <taxon>Actinomycetota</taxon>
        <taxon>Actinomycetes</taxon>
        <taxon>Kitasatosporales</taxon>
        <taxon>Streptomycetaceae</taxon>
        <taxon>Streptomyces</taxon>
    </lineage>
</organism>
<comment type="caution">
    <text evidence="6">The sequence shown here is derived from an EMBL/GenBank/DDBJ whole genome shotgun (WGS) entry which is preliminary data.</text>
</comment>
<name>A0ABS8B7B4_9ACTN</name>
<dbReference type="InterPro" id="IPR013196">
    <property type="entry name" value="HTH_11"/>
</dbReference>
<dbReference type="Pfam" id="PF25583">
    <property type="entry name" value="WCX"/>
    <property type="match status" value="1"/>
</dbReference>
<dbReference type="InterPro" id="IPR018356">
    <property type="entry name" value="Tscrpt_reg_HTH_DeoR_CS"/>
</dbReference>
<evidence type="ECO:0000313" key="7">
    <source>
        <dbReference type="Proteomes" id="UP001199054"/>
    </source>
</evidence>
<feature type="domain" description="HTH deoR-type" evidence="5">
    <location>
        <begin position="4"/>
        <end position="59"/>
    </location>
</feature>